<gene>
    <name evidence="2" type="ORF">SAMN04488541_101091</name>
</gene>
<keyword evidence="3" id="KW-1185">Reference proteome</keyword>
<keyword evidence="2" id="KW-0255">Endonuclease</keyword>
<feature type="domain" description="Putative restriction endonuclease" evidence="1">
    <location>
        <begin position="12"/>
        <end position="132"/>
    </location>
</feature>
<reference evidence="2 3" key="1">
    <citation type="submission" date="2016-10" db="EMBL/GenBank/DDBJ databases">
        <authorList>
            <person name="de Groot N.N."/>
        </authorList>
    </citation>
    <scope>NUCLEOTIDE SEQUENCE [LARGE SCALE GENOMIC DNA]</scope>
    <source>
        <strain>GEY</strain>
        <strain evidence="3">DSM 9560</strain>
    </source>
</reference>
<dbReference type="Gene3D" id="3.90.1570.10">
    <property type="entry name" value="tt1808, chain A"/>
    <property type="match status" value="1"/>
</dbReference>
<dbReference type="Pfam" id="PF05685">
    <property type="entry name" value="Uma2"/>
    <property type="match status" value="1"/>
</dbReference>
<dbReference type="EMBL" id="FONY01000010">
    <property type="protein sequence ID" value="SFE93914.1"/>
    <property type="molecule type" value="Genomic_DNA"/>
</dbReference>
<accession>A0A1I2ELE6</accession>
<dbReference type="InterPro" id="IPR012296">
    <property type="entry name" value="Nuclease_put_TT1808"/>
</dbReference>
<dbReference type="STRING" id="1003.SAMN04488541_101091"/>
<organism evidence="2 3">
    <name type="scientific">Thermoflexibacter ruber</name>
    <dbReference type="NCBI Taxonomy" id="1003"/>
    <lineage>
        <taxon>Bacteria</taxon>
        <taxon>Pseudomonadati</taxon>
        <taxon>Bacteroidota</taxon>
        <taxon>Cytophagia</taxon>
        <taxon>Cytophagales</taxon>
        <taxon>Thermoflexibacteraceae</taxon>
        <taxon>Thermoflexibacter</taxon>
    </lineage>
</organism>
<protein>
    <submittedName>
        <fullName evidence="2">Endonuclease, Uma2 family (Restriction endonuclease fold)</fullName>
    </submittedName>
</protein>
<dbReference type="PANTHER" id="PTHR34107">
    <property type="entry name" value="SLL0198 PROTEIN-RELATED"/>
    <property type="match status" value="1"/>
</dbReference>
<dbReference type="InterPro" id="IPR008538">
    <property type="entry name" value="Uma2"/>
</dbReference>
<evidence type="ECO:0000313" key="3">
    <source>
        <dbReference type="Proteomes" id="UP000199513"/>
    </source>
</evidence>
<evidence type="ECO:0000313" key="2">
    <source>
        <dbReference type="EMBL" id="SFE93914.1"/>
    </source>
</evidence>
<sequence length="150" mass="17408">MQTEEISIDMPSLYHSVVQSNLAALFYIGYGTEYRALTQPTLLLNDWESEPDLAIFPKRPLNWVLDEIRITEIPLCIIEIISPRQGTQEIKEKFVKYFEAGVPSCWLINPLMETVQIYSSDWQHKSFSKEHTYIQDSSINVSIEFAKIFS</sequence>
<dbReference type="CDD" id="cd06260">
    <property type="entry name" value="DUF820-like"/>
    <property type="match status" value="1"/>
</dbReference>
<keyword evidence="2" id="KW-0540">Nuclease</keyword>
<proteinExistence type="predicted"/>
<dbReference type="RefSeq" id="WP_143090834.1">
    <property type="nucleotide sequence ID" value="NZ_FONY01000010.1"/>
</dbReference>
<dbReference type="Proteomes" id="UP000199513">
    <property type="component" value="Unassembled WGS sequence"/>
</dbReference>
<evidence type="ECO:0000259" key="1">
    <source>
        <dbReference type="Pfam" id="PF05685"/>
    </source>
</evidence>
<dbReference type="AlphaFoldDB" id="A0A1I2ELE6"/>
<keyword evidence="2" id="KW-0378">Hydrolase</keyword>
<dbReference type="OrthoDB" id="952185at2"/>
<dbReference type="SUPFAM" id="SSF52980">
    <property type="entry name" value="Restriction endonuclease-like"/>
    <property type="match status" value="1"/>
</dbReference>
<name>A0A1I2ELE6_9BACT</name>
<dbReference type="GO" id="GO:0004519">
    <property type="term" value="F:endonuclease activity"/>
    <property type="evidence" value="ECO:0007669"/>
    <property type="project" value="UniProtKB-KW"/>
</dbReference>
<dbReference type="InterPro" id="IPR011335">
    <property type="entry name" value="Restrct_endonuc-II-like"/>
</dbReference>
<dbReference type="PANTHER" id="PTHR34107:SF4">
    <property type="entry name" value="SLL1222 PROTEIN"/>
    <property type="match status" value="1"/>
</dbReference>